<evidence type="ECO:0000256" key="6">
    <source>
        <dbReference type="ARBA" id="ARBA00022676"/>
    </source>
</evidence>
<dbReference type="SUPFAM" id="SSF53271">
    <property type="entry name" value="PRTase-like"/>
    <property type="match status" value="1"/>
</dbReference>
<dbReference type="NCBIfam" id="NF001097">
    <property type="entry name" value="PRK00129.1"/>
    <property type="match status" value="1"/>
</dbReference>
<dbReference type="GO" id="GO:0004845">
    <property type="term" value="F:uracil phosphoribosyltransferase activity"/>
    <property type="evidence" value="ECO:0007669"/>
    <property type="project" value="UniProtKB-EC"/>
</dbReference>
<dbReference type="GO" id="GO:0005525">
    <property type="term" value="F:GTP binding"/>
    <property type="evidence" value="ECO:0007669"/>
    <property type="project" value="UniProtKB-KW"/>
</dbReference>
<keyword evidence="6" id="KW-0328">Glycosyltransferase</keyword>
<protein>
    <recommendedName>
        <fullName evidence="4">uracil phosphoribosyltransferase</fullName>
        <ecNumber evidence="4">2.4.2.9</ecNumber>
    </recommendedName>
    <alternativeName>
        <fullName evidence="10">UMP pyrophosphorylase</fullName>
    </alternativeName>
</protein>
<dbReference type="AlphaFoldDB" id="A0A1G1XZ13"/>
<name>A0A1G1XZ13_9BACT</name>
<evidence type="ECO:0000256" key="2">
    <source>
        <dbReference type="ARBA" id="ARBA00005180"/>
    </source>
</evidence>
<evidence type="ECO:0000313" key="12">
    <source>
        <dbReference type="EMBL" id="OGY45252.1"/>
    </source>
</evidence>
<dbReference type="Pfam" id="PF14681">
    <property type="entry name" value="UPRTase"/>
    <property type="match status" value="1"/>
</dbReference>
<proteinExistence type="inferred from homology"/>
<organism evidence="12 13">
    <name type="scientific">Candidatus Buchananbacteria bacterium RIFCSPHIGHO2_01_FULL_39_8</name>
    <dbReference type="NCBI Taxonomy" id="1797533"/>
    <lineage>
        <taxon>Bacteria</taxon>
        <taxon>Candidatus Buchananiibacteriota</taxon>
    </lineage>
</organism>
<gene>
    <name evidence="12" type="ORF">A2731_01880</name>
</gene>
<comment type="similarity">
    <text evidence="3">Belongs to the UPRTase family.</text>
</comment>
<comment type="pathway">
    <text evidence="2">Pyrimidine metabolism; UMP biosynthesis via salvage pathway; UMP from uracil: step 1/1.</text>
</comment>
<dbReference type="Proteomes" id="UP000176241">
    <property type="component" value="Unassembled WGS sequence"/>
</dbReference>
<keyword evidence="8" id="KW-0547">Nucleotide-binding</keyword>
<dbReference type="EMBL" id="MHIC01000017">
    <property type="protein sequence ID" value="OGY45252.1"/>
    <property type="molecule type" value="Genomic_DNA"/>
</dbReference>
<sequence>MLRKTTTNNERFRQYTDRAADFLMIEATRDLPLTSKRIETPLGHTTQSVLKSDVVRFVAILRAGLALWPRRFLPKSRMSTIGIVRDEETAKPHLYQQKLDPAISGKKIILLDPMLATGGSACAALALLVQKGVEPADVTFVCVIAAVAGVLFLHQEYPSVKIIGAALDNHLTTSYYIYPGLGDFGCRYFGTD</sequence>
<keyword evidence="9" id="KW-0342">GTP-binding</keyword>
<evidence type="ECO:0000256" key="10">
    <source>
        <dbReference type="ARBA" id="ARBA00031082"/>
    </source>
</evidence>
<dbReference type="PANTHER" id="PTHR32315:SF4">
    <property type="entry name" value="URACIL PHOSPHORIBOSYLTRANSFERASE, CHLOROPLASTIC"/>
    <property type="match status" value="1"/>
</dbReference>
<dbReference type="FunFam" id="3.40.50.2020:FF:000023">
    <property type="entry name" value="Probable uracil phosphoribosyltransferase"/>
    <property type="match status" value="1"/>
</dbReference>
<evidence type="ECO:0000256" key="3">
    <source>
        <dbReference type="ARBA" id="ARBA00009516"/>
    </source>
</evidence>
<reference evidence="12 13" key="1">
    <citation type="journal article" date="2016" name="Nat. Commun.">
        <title>Thousands of microbial genomes shed light on interconnected biogeochemical processes in an aquifer system.</title>
        <authorList>
            <person name="Anantharaman K."/>
            <person name="Brown C.T."/>
            <person name="Hug L.A."/>
            <person name="Sharon I."/>
            <person name="Castelle C.J."/>
            <person name="Probst A.J."/>
            <person name="Thomas B.C."/>
            <person name="Singh A."/>
            <person name="Wilkins M.J."/>
            <person name="Karaoz U."/>
            <person name="Brodie E.L."/>
            <person name="Williams K.H."/>
            <person name="Hubbard S.S."/>
            <person name="Banfield J.F."/>
        </authorList>
    </citation>
    <scope>NUCLEOTIDE SEQUENCE [LARGE SCALE GENOMIC DNA]</scope>
</reference>
<accession>A0A1G1XZ13</accession>
<comment type="cofactor">
    <cofactor evidence="1">
        <name>Mg(2+)</name>
        <dbReference type="ChEBI" id="CHEBI:18420"/>
    </cofactor>
</comment>
<dbReference type="CDD" id="cd06223">
    <property type="entry name" value="PRTases_typeI"/>
    <property type="match status" value="1"/>
</dbReference>
<evidence type="ECO:0000256" key="8">
    <source>
        <dbReference type="ARBA" id="ARBA00022741"/>
    </source>
</evidence>
<dbReference type="STRING" id="1797533.A2731_01880"/>
<dbReference type="EC" id="2.4.2.9" evidence="4"/>
<evidence type="ECO:0000256" key="5">
    <source>
        <dbReference type="ARBA" id="ARBA00022533"/>
    </source>
</evidence>
<keyword evidence="5" id="KW-0021">Allosteric enzyme</keyword>
<dbReference type="InterPro" id="IPR050054">
    <property type="entry name" value="UPRTase/APRTase"/>
</dbReference>
<evidence type="ECO:0000259" key="11">
    <source>
        <dbReference type="Pfam" id="PF14681"/>
    </source>
</evidence>
<dbReference type="InterPro" id="IPR029057">
    <property type="entry name" value="PRTase-like"/>
</dbReference>
<comment type="caution">
    <text evidence="12">The sequence shown here is derived from an EMBL/GenBank/DDBJ whole genome shotgun (WGS) entry which is preliminary data.</text>
</comment>
<evidence type="ECO:0000256" key="7">
    <source>
        <dbReference type="ARBA" id="ARBA00022679"/>
    </source>
</evidence>
<evidence type="ECO:0000256" key="4">
    <source>
        <dbReference type="ARBA" id="ARBA00011894"/>
    </source>
</evidence>
<evidence type="ECO:0000256" key="1">
    <source>
        <dbReference type="ARBA" id="ARBA00001946"/>
    </source>
</evidence>
<keyword evidence="7" id="KW-0808">Transferase</keyword>
<dbReference type="InterPro" id="IPR000836">
    <property type="entry name" value="PRTase_dom"/>
</dbReference>
<evidence type="ECO:0000256" key="9">
    <source>
        <dbReference type="ARBA" id="ARBA00023134"/>
    </source>
</evidence>
<dbReference type="Gene3D" id="3.40.50.2020">
    <property type="match status" value="1"/>
</dbReference>
<dbReference type="PANTHER" id="PTHR32315">
    <property type="entry name" value="ADENINE PHOSPHORIBOSYLTRANSFERASE"/>
    <property type="match status" value="1"/>
</dbReference>
<feature type="domain" description="Phosphoribosyltransferase" evidence="11">
    <location>
        <begin position="2"/>
        <end position="191"/>
    </location>
</feature>
<evidence type="ECO:0000313" key="13">
    <source>
        <dbReference type="Proteomes" id="UP000176241"/>
    </source>
</evidence>